<dbReference type="PROSITE" id="PS50893">
    <property type="entry name" value="ABC_TRANSPORTER_2"/>
    <property type="match status" value="1"/>
</dbReference>
<dbReference type="PANTHER" id="PTHR43166">
    <property type="entry name" value="AMINO ACID IMPORT ATP-BINDING PROTEIN"/>
    <property type="match status" value="1"/>
</dbReference>
<gene>
    <name evidence="6" type="primary">glnQ</name>
    <name evidence="6" type="ORF">NCTC3166_01238</name>
</gene>
<organism evidence="6 7">
    <name type="scientific">Streptococcus viridans</name>
    <dbReference type="NCBI Taxonomy" id="78535"/>
    <lineage>
        <taxon>Bacteria</taxon>
        <taxon>Bacillati</taxon>
        <taxon>Bacillota</taxon>
        <taxon>Bacilli</taxon>
        <taxon>Lactobacillales</taxon>
        <taxon>Streptococcaceae</taxon>
        <taxon>Streptococcus</taxon>
    </lineage>
</organism>
<dbReference type="InterPro" id="IPR017871">
    <property type="entry name" value="ABC_transporter-like_CS"/>
</dbReference>
<evidence type="ECO:0000313" key="6">
    <source>
        <dbReference type="EMBL" id="VED67415.1"/>
    </source>
</evidence>
<sequence>MSETILEIKDLKKSFGDTPILQGLSLKVQKGEVVVILGPSGCGKSTLLRCINGLESIQAGDILLDGQSITKNQKDFHLVRQKIGMVFQSYELFPHLDVLQNLILGPTKAQGRPKEEVIKEAEELLERVGLSDKKHSYARQLSGGQKQRVAIVRSLLMHPEIILFDEVTASLDPEMVREVLELINDLAQEGRTMILVTHELQFAQAIADRIIFLDQGKIAEEGSAHSFFSNPQTQRAQEFLNVFDFSQFGSYL</sequence>
<comment type="similarity">
    <text evidence="1">Belongs to the ABC transporter superfamily.</text>
</comment>
<dbReference type="InterPro" id="IPR003593">
    <property type="entry name" value="AAA+_ATPase"/>
</dbReference>
<dbReference type="PANTHER" id="PTHR43166:SF4">
    <property type="entry name" value="PHOSPHONATES IMPORT ATP-BINDING PROTEIN PHNC"/>
    <property type="match status" value="1"/>
</dbReference>
<dbReference type="Pfam" id="PF00005">
    <property type="entry name" value="ABC_tran"/>
    <property type="match status" value="1"/>
</dbReference>
<dbReference type="InterPro" id="IPR050086">
    <property type="entry name" value="MetN_ABC_transporter-like"/>
</dbReference>
<dbReference type="GO" id="GO:0015424">
    <property type="term" value="F:ABC-type amino acid transporter activity"/>
    <property type="evidence" value="ECO:0007669"/>
    <property type="project" value="InterPro"/>
</dbReference>
<dbReference type="CDD" id="cd03262">
    <property type="entry name" value="ABC_HisP_GlnQ"/>
    <property type="match status" value="1"/>
</dbReference>
<keyword evidence="7" id="KW-1185">Reference proteome</keyword>
<dbReference type="RefSeq" id="WP_126404427.1">
    <property type="nucleotide sequence ID" value="NZ_LR134266.1"/>
</dbReference>
<dbReference type="AlphaFoldDB" id="A0A447Z502"/>
<dbReference type="InterPro" id="IPR003439">
    <property type="entry name" value="ABC_transporter-like_ATP-bd"/>
</dbReference>
<accession>A0A447Z502</accession>
<name>A0A447Z502_9STRE</name>
<proteinExistence type="inferred from homology"/>
<dbReference type="SUPFAM" id="SSF52540">
    <property type="entry name" value="P-loop containing nucleoside triphosphate hydrolases"/>
    <property type="match status" value="1"/>
</dbReference>
<keyword evidence="2" id="KW-0813">Transport</keyword>
<dbReference type="EMBL" id="LR134266">
    <property type="protein sequence ID" value="VED67415.1"/>
    <property type="molecule type" value="Genomic_DNA"/>
</dbReference>
<keyword evidence="3" id="KW-0547">Nucleotide-binding</keyword>
<dbReference type="Gene3D" id="3.40.50.300">
    <property type="entry name" value="P-loop containing nucleotide triphosphate hydrolases"/>
    <property type="match status" value="1"/>
</dbReference>
<evidence type="ECO:0000313" key="7">
    <source>
        <dbReference type="Proteomes" id="UP000270025"/>
    </source>
</evidence>
<dbReference type="PROSITE" id="PS00211">
    <property type="entry name" value="ABC_TRANSPORTER_1"/>
    <property type="match status" value="1"/>
</dbReference>
<dbReference type="SMART" id="SM00382">
    <property type="entry name" value="AAA"/>
    <property type="match status" value="1"/>
</dbReference>
<evidence type="ECO:0000259" key="5">
    <source>
        <dbReference type="PROSITE" id="PS50893"/>
    </source>
</evidence>
<dbReference type="InterPro" id="IPR030679">
    <property type="entry name" value="ABC_ATPase_HisP-typ"/>
</dbReference>
<protein>
    <submittedName>
        <fullName evidence="6">Amino acid transport protein</fullName>
    </submittedName>
</protein>
<dbReference type="InterPro" id="IPR027417">
    <property type="entry name" value="P-loop_NTPase"/>
</dbReference>
<evidence type="ECO:0000256" key="1">
    <source>
        <dbReference type="ARBA" id="ARBA00005417"/>
    </source>
</evidence>
<evidence type="ECO:0000256" key="4">
    <source>
        <dbReference type="ARBA" id="ARBA00022840"/>
    </source>
</evidence>
<dbReference type="KEGG" id="svf:NCTC3166_01238"/>
<dbReference type="GO" id="GO:0016887">
    <property type="term" value="F:ATP hydrolysis activity"/>
    <property type="evidence" value="ECO:0007669"/>
    <property type="project" value="InterPro"/>
</dbReference>
<evidence type="ECO:0000256" key="2">
    <source>
        <dbReference type="ARBA" id="ARBA00022448"/>
    </source>
</evidence>
<evidence type="ECO:0000256" key="3">
    <source>
        <dbReference type="ARBA" id="ARBA00022741"/>
    </source>
</evidence>
<dbReference type="FunFam" id="3.40.50.300:FF:000020">
    <property type="entry name" value="Amino acid ABC transporter ATP-binding component"/>
    <property type="match status" value="1"/>
</dbReference>
<keyword evidence="4" id="KW-0067">ATP-binding</keyword>
<reference evidence="6 7" key="1">
    <citation type="submission" date="2018-12" db="EMBL/GenBank/DDBJ databases">
        <authorList>
            <consortium name="Pathogen Informatics"/>
        </authorList>
    </citation>
    <scope>NUCLEOTIDE SEQUENCE [LARGE SCALE GENOMIC DNA]</scope>
    <source>
        <strain evidence="6 7">NCTC3166</strain>
    </source>
</reference>
<dbReference type="PIRSF" id="PIRSF039085">
    <property type="entry name" value="ABC_ATPase_HisP"/>
    <property type="match status" value="1"/>
</dbReference>
<dbReference type="Proteomes" id="UP000270025">
    <property type="component" value="Chromosome"/>
</dbReference>
<dbReference type="GO" id="GO:0005524">
    <property type="term" value="F:ATP binding"/>
    <property type="evidence" value="ECO:0007669"/>
    <property type="project" value="UniProtKB-KW"/>
</dbReference>
<feature type="domain" description="ABC transporter" evidence="5">
    <location>
        <begin position="6"/>
        <end position="240"/>
    </location>
</feature>